<keyword evidence="1" id="KW-0547">Nucleotide-binding</keyword>
<dbReference type="NCBIfam" id="TIGR00231">
    <property type="entry name" value="small_GTP"/>
    <property type="match status" value="1"/>
</dbReference>
<dbReference type="Gene3D" id="3.40.50.300">
    <property type="entry name" value="P-loop containing nucleotide triphosphate hydrolases"/>
    <property type="match status" value="1"/>
</dbReference>
<dbReference type="SMART" id="SM00175">
    <property type="entry name" value="RAB"/>
    <property type="match status" value="1"/>
</dbReference>
<feature type="transmembrane region" description="Helical" evidence="3">
    <location>
        <begin position="246"/>
        <end position="270"/>
    </location>
</feature>
<dbReference type="GO" id="GO:0005525">
    <property type="term" value="F:GTP binding"/>
    <property type="evidence" value="ECO:0007669"/>
    <property type="project" value="UniProtKB-KW"/>
</dbReference>
<keyword evidence="2" id="KW-0342">GTP-binding</keyword>
<keyword evidence="3" id="KW-0472">Membrane</keyword>
<evidence type="ECO:0000313" key="4">
    <source>
        <dbReference type="EMBL" id="KTD07007.1"/>
    </source>
</evidence>
<dbReference type="Pfam" id="PF08477">
    <property type="entry name" value="Roc"/>
    <property type="match status" value="1"/>
</dbReference>
<comment type="caution">
    <text evidence="4">The sequence shown here is derived from an EMBL/GenBank/DDBJ whole genome shotgun (WGS) entry which is preliminary data.</text>
</comment>
<dbReference type="RefSeq" id="WP_058449227.1">
    <property type="nucleotide sequence ID" value="NZ_CAAAJF010000010.1"/>
</dbReference>
<dbReference type="EMBL" id="LNYG01000013">
    <property type="protein sequence ID" value="KTD07007.1"/>
    <property type="molecule type" value="Genomic_DNA"/>
</dbReference>
<dbReference type="OrthoDB" id="5639734at2"/>
<dbReference type="EMBL" id="LYOZ01000053">
    <property type="protein sequence ID" value="OCH96762.1"/>
    <property type="molecule type" value="Genomic_DNA"/>
</dbReference>
<dbReference type="SMART" id="SM00174">
    <property type="entry name" value="RHO"/>
    <property type="match status" value="1"/>
</dbReference>
<dbReference type="PATRIC" id="fig|455.5.peg.1270"/>
<evidence type="ECO:0000313" key="7">
    <source>
        <dbReference type="Proteomes" id="UP000093336"/>
    </source>
</evidence>
<organism evidence="4 6">
    <name type="scientific">Legionella jamestowniensis</name>
    <dbReference type="NCBI Taxonomy" id="455"/>
    <lineage>
        <taxon>Bacteria</taxon>
        <taxon>Pseudomonadati</taxon>
        <taxon>Pseudomonadota</taxon>
        <taxon>Gammaproteobacteria</taxon>
        <taxon>Legionellales</taxon>
        <taxon>Legionellaceae</taxon>
        <taxon>Legionella</taxon>
    </lineage>
</organism>
<dbReference type="PROSITE" id="PS51419">
    <property type="entry name" value="RAB"/>
    <property type="match status" value="1"/>
</dbReference>
<dbReference type="AlphaFoldDB" id="A0A0W0UGN0"/>
<keyword evidence="3" id="KW-1133">Transmembrane helix</keyword>
<dbReference type="InterPro" id="IPR027417">
    <property type="entry name" value="P-loop_NTPase"/>
</dbReference>
<dbReference type="Proteomes" id="UP000054715">
    <property type="component" value="Unassembled WGS sequence"/>
</dbReference>
<evidence type="ECO:0000313" key="6">
    <source>
        <dbReference type="Proteomes" id="UP000054715"/>
    </source>
</evidence>
<evidence type="ECO:0000256" key="2">
    <source>
        <dbReference type="ARBA" id="ARBA00023134"/>
    </source>
</evidence>
<name>A0A0W0UGN0_9GAMM</name>
<dbReference type="Proteomes" id="UP000093336">
    <property type="component" value="Unassembled WGS sequence"/>
</dbReference>
<gene>
    <name evidence="5" type="ORF">A8135_06290</name>
    <name evidence="4" type="ORF">Ljam_1202</name>
</gene>
<protein>
    <submittedName>
        <fullName evidence="4">Rho GTPase (Miro-like)</fullName>
    </submittedName>
</protein>
<reference evidence="4 6" key="1">
    <citation type="submission" date="2015-11" db="EMBL/GenBank/DDBJ databases">
        <title>Genomic analysis of 38 Legionella species identifies large and diverse effector repertoires.</title>
        <authorList>
            <person name="Burstein D."/>
            <person name="Amaro F."/>
            <person name="Zusman T."/>
            <person name="Lifshitz Z."/>
            <person name="Cohen O."/>
            <person name="Gilbert J.A."/>
            <person name="Pupko T."/>
            <person name="Shuman H.A."/>
            <person name="Segal G."/>
        </authorList>
    </citation>
    <scope>NUCLEOTIDE SEQUENCE [LARGE SCALE GENOMIC DNA]</scope>
    <source>
        <strain evidence="4 6">JA-26-G1-E2</strain>
    </source>
</reference>
<reference evidence="5 7" key="2">
    <citation type="submission" date="2016-05" db="EMBL/GenBank/DDBJ databases">
        <authorList>
            <person name="Prochazka B."/>
            <person name="Indra A."/>
            <person name="Hasenberger P."/>
            <person name="Blaschitz M."/>
            <person name="Wagner L."/>
            <person name="Wewalka G."/>
            <person name="Sorschag S."/>
            <person name="Schmid D."/>
            <person name="Ruppitsch W."/>
        </authorList>
    </citation>
    <scope>NUCLEOTIDE SEQUENCE [LARGE SCALE GENOMIC DNA]</scope>
    <source>
        <strain evidence="5 7">974010_12</strain>
    </source>
</reference>
<evidence type="ECO:0000256" key="1">
    <source>
        <dbReference type="ARBA" id="ARBA00022741"/>
    </source>
</evidence>
<evidence type="ECO:0000256" key="3">
    <source>
        <dbReference type="SAM" id="Phobius"/>
    </source>
</evidence>
<accession>A0A0W0UGN0</accession>
<keyword evidence="3" id="KW-0812">Transmembrane</keyword>
<proteinExistence type="predicted"/>
<dbReference type="GO" id="GO:0003924">
    <property type="term" value="F:GTPase activity"/>
    <property type="evidence" value="ECO:0007669"/>
    <property type="project" value="InterPro"/>
</dbReference>
<dbReference type="STRING" id="455.Ljam_1202"/>
<dbReference type="PRINTS" id="PR00449">
    <property type="entry name" value="RASTRNSFRMNG"/>
</dbReference>
<dbReference type="InterPro" id="IPR001806">
    <property type="entry name" value="Small_GTPase"/>
</dbReference>
<evidence type="ECO:0000313" key="5">
    <source>
        <dbReference type="EMBL" id="OCH96762.1"/>
    </source>
</evidence>
<dbReference type="InterPro" id="IPR005225">
    <property type="entry name" value="Small_GTP-bd"/>
</dbReference>
<keyword evidence="7" id="KW-1185">Reference proteome</keyword>
<dbReference type="PANTHER" id="PTHR24073">
    <property type="entry name" value="DRAB5-RELATED"/>
    <property type="match status" value="1"/>
</dbReference>
<dbReference type="SUPFAM" id="SSF52540">
    <property type="entry name" value="P-loop containing nucleoside triphosphate hydrolases"/>
    <property type="match status" value="1"/>
</dbReference>
<sequence>MSGYKIIAIGAEKTGKTQLLRRIVSNNFSETYNPSMGMDFYSLKKNNDSLQLWDISGDSKTLGMALPFFRHADLGLYCVDLSNPTLFQKEYLESFKTHNPDKKIILVGTKMDLLADTLEEQTAKAQEILNNIEGSFATRIAVSAKHNTNIESFKNLLFNNTLSDKFDVALSKLPIESGLYLALKQLLEKVKDTPHEKYEPVAAISLELVDNLLSNISSDKKQEAIEQFTKKCAPYFENEHPHVMKAVFGVAAVAFVTLLATTIGLGLGLWSGPGAIATALAAGTTTFLAASSSFGIYTKKISFFKEIDASQEIENVAQCADRFLNENRLS</sequence>
<feature type="transmembrane region" description="Helical" evidence="3">
    <location>
        <begin position="276"/>
        <end position="297"/>
    </location>
</feature>